<protein>
    <submittedName>
        <fullName evidence="1">Uncharacterized protein</fullName>
    </submittedName>
</protein>
<dbReference type="KEGG" id="ehx:EMIHUDRAFT_466841"/>
<keyword evidence="2" id="KW-1185">Reference proteome</keyword>
<sequence>MNVLLATACTSMCRIKHGPAPSAHCSPRKHIAIHHLHMRKAGGTSVRENIRAACDGNGQFDSFKETEWGAYNWTQSAAHVARRTRSAGSAAQSPPPPDSALITSLRPPLDRLLSSYLFEGGVPEQCWAYAHEYEGDIDLTGDAPSPHWSAMNWTFIQRCFANHAHLEPFDAFMARHHPHTYGAFEELGYRKYYGPNYYLRKVLAGAKGNNPCGDIDAAPQNWTCMVEFATRLMLESFEVIVLHHSGGPLVLRNARRHGAVPCCLDGVDWTNLTKFSAEGNIHRAGWIDKRLSSISKLMEGQIPLVYPALWRELTLAHAPDQALYDALVAHASQAASCD</sequence>
<proteinExistence type="predicted"/>
<dbReference type="PaxDb" id="2903-EOD38446"/>
<dbReference type="Proteomes" id="UP000013827">
    <property type="component" value="Unassembled WGS sequence"/>
</dbReference>
<reference evidence="2" key="1">
    <citation type="journal article" date="2013" name="Nature">
        <title>Pan genome of the phytoplankton Emiliania underpins its global distribution.</title>
        <authorList>
            <person name="Read B.A."/>
            <person name="Kegel J."/>
            <person name="Klute M.J."/>
            <person name="Kuo A."/>
            <person name="Lefebvre S.C."/>
            <person name="Maumus F."/>
            <person name="Mayer C."/>
            <person name="Miller J."/>
            <person name="Monier A."/>
            <person name="Salamov A."/>
            <person name="Young J."/>
            <person name="Aguilar M."/>
            <person name="Claverie J.M."/>
            <person name="Frickenhaus S."/>
            <person name="Gonzalez K."/>
            <person name="Herman E.K."/>
            <person name="Lin Y.C."/>
            <person name="Napier J."/>
            <person name="Ogata H."/>
            <person name="Sarno A.F."/>
            <person name="Shmutz J."/>
            <person name="Schroeder D."/>
            <person name="de Vargas C."/>
            <person name="Verret F."/>
            <person name="von Dassow P."/>
            <person name="Valentin K."/>
            <person name="Van de Peer Y."/>
            <person name="Wheeler G."/>
            <person name="Dacks J.B."/>
            <person name="Delwiche C.F."/>
            <person name="Dyhrman S.T."/>
            <person name="Glockner G."/>
            <person name="John U."/>
            <person name="Richards T."/>
            <person name="Worden A.Z."/>
            <person name="Zhang X."/>
            <person name="Grigoriev I.V."/>
            <person name="Allen A.E."/>
            <person name="Bidle K."/>
            <person name="Borodovsky M."/>
            <person name="Bowler C."/>
            <person name="Brownlee C."/>
            <person name="Cock J.M."/>
            <person name="Elias M."/>
            <person name="Gladyshev V.N."/>
            <person name="Groth M."/>
            <person name="Guda C."/>
            <person name="Hadaegh A."/>
            <person name="Iglesias-Rodriguez M.D."/>
            <person name="Jenkins J."/>
            <person name="Jones B.M."/>
            <person name="Lawson T."/>
            <person name="Leese F."/>
            <person name="Lindquist E."/>
            <person name="Lobanov A."/>
            <person name="Lomsadze A."/>
            <person name="Malik S.B."/>
            <person name="Marsh M.E."/>
            <person name="Mackinder L."/>
            <person name="Mock T."/>
            <person name="Mueller-Roeber B."/>
            <person name="Pagarete A."/>
            <person name="Parker M."/>
            <person name="Probert I."/>
            <person name="Quesneville H."/>
            <person name="Raines C."/>
            <person name="Rensing S.A."/>
            <person name="Riano-Pachon D.M."/>
            <person name="Richier S."/>
            <person name="Rokitta S."/>
            <person name="Shiraiwa Y."/>
            <person name="Soanes D.M."/>
            <person name="van der Giezen M."/>
            <person name="Wahlund T.M."/>
            <person name="Williams B."/>
            <person name="Wilson W."/>
            <person name="Wolfe G."/>
            <person name="Wurch L.L."/>
        </authorList>
    </citation>
    <scope>NUCLEOTIDE SEQUENCE</scope>
</reference>
<accession>A0A0D3KRR1</accession>
<name>A0A0D3KRR1_EMIH1</name>
<dbReference type="RefSeq" id="XP_005790875.1">
    <property type="nucleotide sequence ID" value="XM_005790818.1"/>
</dbReference>
<evidence type="ECO:0000313" key="2">
    <source>
        <dbReference type="Proteomes" id="UP000013827"/>
    </source>
</evidence>
<dbReference type="InterPro" id="IPR027417">
    <property type="entry name" value="P-loop_NTPase"/>
</dbReference>
<dbReference type="HOGENOM" id="CLU_822409_0_0_1"/>
<dbReference type="GeneID" id="17283715"/>
<dbReference type="EnsemblProtists" id="EOD38446">
    <property type="protein sequence ID" value="EOD38446"/>
    <property type="gene ID" value="EMIHUDRAFT_466841"/>
</dbReference>
<dbReference type="Gene3D" id="3.40.50.300">
    <property type="entry name" value="P-loop containing nucleotide triphosphate hydrolases"/>
    <property type="match status" value="1"/>
</dbReference>
<organism evidence="1 2">
    <name type="scientific">Emiliania huxleyi (strain CCMP1516)</name>
    <dbReference type="NCBI Taxonomy" id="280463"/>
    <lineage>
        <taxon>Eukaryota</taxon>
        <taxon>Haptista</taxon>
        <taxon>Haptophyta</taxon>
        <taxon>Prymnesiophyceae</taxon>
        <taxon>Isochrysidales</taxon>
        <taxon>Noelaerhabdaceae</taxon>
        <taxon>Emiliania</taxon>
    </lineage>
</organism>
<reference evidence="1" key="2">
    <citation type="submission" date="2024-10" db="UniProtKB">
        <authorList>
            <consortium name="EnsemblProtists"/>
        </authorList>
    </citation>
    <scope>IDENTIFICATION</scope>
</reference>
<dbReference type="AlphaFoldDB" id="A0A0D3KRR1"/>
<evidence type="ECO:0000313" key="1">
    <source>
        <dbReference type="EnsemblProtists" id="EOD38446"/>
    </source>
</evidence>